<evidence type="ECO:0000256" key="7">
    <source>
        <dbReference type="ARBA" id="ARBA00022729"/>
    </source>
</evidence>
<evidence type="ECO:0000256" key="3">
    <source>
        <dbReference type="ARBA" id="ARBA00022448"/>
    </source>
</evidence>
<dbReference type="AlphaFoldDB" id="B4EK02"/>
<comment type="similarity">
    <text evidence="2 14 15">Belongs to the TonB-dependent receptor family.</text>
</comment>
<evidence type="ECO:0000256" key="5">
    <source>
        <dbReference type="ARBA" id="ARBA00022496"/>
    </source>
</evidence>
<dbReference type="Gene3D" id="2.170.130.10">
    <property type="entry name" value="TonB-dependent receptor, plug domain"/>
    <property type="match status" value="1"/>
</dbReference>
<keyword evidence="13 14" id="KW-0998">Cell outer membrane</keyword>
<keyword evidence="10 15" id="KW-0798">TonB box</keyword>
<evidence type="ECO:0000256" key="6">
    <source>
        <dbReference type="ARBA" id="ARBA00022692"/>
    </source>
</evidence>
<dbReference type="InterPro" id="IPR036942">
    <property type="entry name" value="Beta-barrel_TonB_sf"/>
</dbReference>
<dbReference type="CDD" id="cd01347">
    <property type="entry name" value="ligand_gated_channel"/>
    <property type="match status" value="1"/>
</dbReference>
<reference evidence="19 20" key="1">
    <citation type="journal article" date="2009" name="J. Bacteriol.">
        <title>The genome of Burkholderia cenocepacia J2315, an epidemic pathogen of cystic fibrosis patients.</title>
        <authorList>
            <person name="Holden M.T."/>
            <person name="Seth-Smith H.M."/>
            <person name="Crossman L.C."/>
            <person name="Sebaihia M."/>
            <person name="Bentley S.D."/>
            <person name="Cerdeno-Tarraga A.M."/>
            <person name="Thomson N.R."/>
            <person name="Bason N."/>
            <person name="Quail M.A."/>
            <person name="Sharp S."/>
            <person name="Cherevach I."/>
            <person name="Churcher C."/>
            <person name="Goodhead I."/>
            <person name="Hauser H."/>
            <person name="Holroyd N."/>
            <person name="Mungall K."/>
            <person name="Scott P."/>
            <person name="Walker D."/>
            <person name="White B."/>
            <person name="Rose H."/>
            <person name="Iversen P."/>
            <person name="Mil-Homens D."/>
            <person name="Rocha E.P."/>
            <person name="Fialho A.M."/>
            <person name="Baldwin A."/>
            <person name="Dowson C."/>
            <person name="Barrell B.G."/>
            <person name="Govan J.R."/>
            <person name="Vandamme P."/>
            <person name="Hart C.A."/>
            <person name="Mahenthiralingam E."/>
            <person name="Parkhill J."/>
        </authorList>
    </citation>
    <scope>NUCLEOTIDE SEQUENCE [LARGE SCALE GENOMIC DNA]</scope>
    <source>
        <strain evidence="20">ATCC BAA-245 / DSM 16553 / LMG 16656 / NCTC 13227 / J2315 / CF5610</strain>
    </source>
</reference>
<keyword evidence="9" id="KW-0406">Ion transport</keyword>
<evidence type="ECO:0000256" key="9">
    <source>
        <dbReference type="ARBA" id="ARBA00023065"/>
    </source>
</evidence>
<organism evidence="19 20">
    <name type="scientific">Burkholderia cenocepacia (strain ATCC BAA-245 / DSM 16553 / LMG 16656 / NCTC 13227 / J2315 / CF5610)</name>
    <name type="common">Burkholderia cepacia (strain J2315)</name>
    <dbReference type="NCBI Taxonomy" id="216591"/>
    <lineage>
        <taxon>Bacteria</taxon>
        <taxon>Pseudomonadati</taxon>
        <taxon>Pseudomonadota</taxon>
        <taxon>Betaproteobacteria</taxon>
        <taxon>Burkholderiales</taxon>
        <taxon>Burkholderiaceae</taxon>
        <taxon>Burkholderia</taxon>
        <taxon>Burkholderia cepacia complex</taxon>
    </lineage>
</organism>
<keyword evidence="8" id="KW-0408">Iron</keyword>
<dbReference type="SUPFAM" id="SSF56935">
    <property type="entry name" value="Porins"/>
    <property type="match status" value="1"/>
</dbReference>
<evidence type="ECO:0000256" key="4">
    <source>
        <dbReference type="ARBA" id="ARBA00022452"/>
    </source>
</evidence>
<dbReference type="GO" id="GO:0009279">
    <property type="term" value="C:cell outer membrane"/>
    <property type="evidence" value="ECO:0007669"/>
    <property type="project" value="UniProtKB-SubCell"/>
</dbReference>
<feature type="signal peptide" evidence="16">
    <location>
        <begin position="1"/>
        <end position="50"/>
    </location>
</feature>
<name>B4EK02_BURCJ</name>
<dbReference type="KEGG" id="bcj:BCAM0499"/>
<protein>
    <submittedName>
        <fullName evidence="19">TonB-dependent receptor</fullName>
    </submittedName>
</protein>
<dbReference type="Pfam" id="PF00593">
    <property type="entry name" value="TonB_dep_Rec_b-barrel"/>
    <property type="match status" value="1"/>
</dbReference>
<evidence type="ECO:0000256" key="1">
    <source>
        <dbReference type="ARBA" id="ARBA00004571"/>
    </source>
</evidence>
<dbReference type="EMBL" id="AM747721">
    <property type="protein sequence ID" value="CAR54357.1"/>
    <property type="molecule type" value="Genomic_DNA"/>
</dbReference>
<evidence type="ECO:0000256" key="14">
    <source>
        <dbReference type="PROSITE-ProRule" id="PRU01360"/>
    </source>
</evidence>
<dbReference type="NCBIfam" id="TIGR01783">
    <property type="entry name" value="TonB-siderophor"/>
    <property type="match status" value="1"/>
</dbReference>
<dbReference type="GO" id="GO:0015891">
    <property type="term" value="P:siderophore transport"/>
    <property type="evidence" value="ECO:0007669"/>
    <property type="project" value="InterPro"/>
</dbReference>
<evidence type="ECO:0000256" key="10">
    <source>
        <dbReference type="ARBA" id="ARBA00023077"/>
    </source>
</evidence>
<dbReference type="HOGENOM" id="CLU_008287_9_4_4"/>
<evidence type="ECO:0000259" key="18">
    <source>
        <dbReference type="Pfam" id="PF07715"/>
    </source>
</evidence>
<evidence type="ECO:0000256" key="16">
    <source>
        <dbReference type="SAM" id="SignalP"/>
    </source>
</evidence>
<feature type="domain" description="TonB-dependent receptor plug" evidence="18">
    <location>
        <begin position="86"/>
        <end position="182"/>
    </location>
</feature>
<keyword evidence="7 16" id="KW-0732">Signal</keyword>
<sequence length="732" mass="79996">MSRLFSCRLRWPFAVFFTTSTFTMKLHTSACHALLIATSLAGARTSFAQASDAAATLPAISVNAAAEHGSYDGGHSRAATKTDMSLMDVPQTVNVVPHAVIEDQNATSLQDALRNVPGVGFSVGDGQRDQITIRGFNSITDQYVDGIRDDALYYRDLSNVDRVEVLKGPAAVLYGRGSAGGIVNRVLKRPQANPVNDVGVTLGTRGERRGEFDLGWNPNDAARFRITGAAENSNSFRDRFQLNRQAIAPSAQFKLDRDTVLNVEFDYLHDRRTSDQGLPAYRGRPVDVPINTYYGSADGGNSSYNDISAKSATVSLDHRFNDSLSFHGAIRAYDFSLERKNYVTYEPIKTAAHPVVTLDQSTRQRTDHGIDGLFELTQKTSLFGMRHELLYGLELSQQQKFDTIYSVTKVATYDLFNPQPVVLPGVPGGTRAKTNASTVVGLAGVYAQDLISLTEHWKVLAGLRFDYLNQIRHDYTSSNVNLDRTDHAWSPRVGLIYEPLDWLTLYGSFSQSFSPLADTLISSGAFSNGAALAPQKTTAYEVGSRFDLGGKATASVALFDMRQTNQQIGDPANPGYALPIGTQHVRGMELGFTGEIAPKWSVYAGYAYLNGTVDGSAQSTAAGLAVSSNTPGLMPRHSANLWLKRELPYGFYAAAGMQFQSARYTSASDLVTLPSFTVFNLGAGYRSKKVDVTLTLDNLFDRRYFIAAHGNADLYNMPGDPRTLTATVKWHM</sequence>
<dbReference type="PANTHER" id="PTHR32552:SF68">
    <property type="entry name" value="FERRICHROME OUTER MEMBRANE TRANSPORTER_PHAGE RECEPTOR"/>
    <property type="match status" value="1"/>
</dbReference>
<dbReference type="InterPro" id="IPR012910">
    <property type="entry name" value="Plug_dom"/>
</dbReference>
<dbReference type="InterPro" id="IPR000531">
    <property type="entry name" value="Beta-barrel_TonB"/>
</dbReference>
<comment type="subcellular location">
    <subcellularLocation>
        <location evidence="1 14">Cell outer membrane</location>
        <topology evidence="1 14">Multi-pass membrane protein</topology>
    </subcellularLocation>
</comment>
<keyword evidence="6 14" id="KW-0812">Transmembrane</keyword>
<evidence type="ECO:0000259" key="17">
    <source>
        <dbReference type="Pfam" id="PF00593"/>
    </source>
</evidence>
<proteinExistence type="inferred from homology"/>
<keyword evidence="3 14" id="KW-0813">Transport</keyword>
<evidence type="ECO:0000313" key="20">
    <source>
        <dbReference type="Proteomes" id="UP000001035"/>
    </source>
</evidence>
<keyword evidence="4 14" id="KW-1134">Transmembrane beta strand</keyword>
<dbReference type="InterPro" id="IPR037066">
    <property type="entry name" value="Plug_dom_sf"/>
</dbReference>
<dbReference type="Proteomes" id="UP000001035">
    <property type="component" value="Chromosome 2"/>
</dbReference>
<accession>B4EK02</accession>
<dbReference type="GO" id="GO:0015344">
    <property type="term" value="F:siderophore uptake transmembrane transporter activity"/>
    <property type="evidence" value="ECO:0007669"/>
    <property type="project" value="TreeGrafter"/>
</dbReference>
<dbReference type="PANTHER" id="PTHR32552">
    <property type="entry name" value="FERRICHROME IRON RECEPTOR-RELATED"/>
    <property type="match status" value="1"/>
</dbReference>
<keyword evidence="11 14" id="KW-0472">Membrane</keyword>
<keyword evidence="5" id="KW-0410">Iron transport</keyword>
<dbReference type="InterPro" id="IPR010105">
    <property type="entry name" value="TonB_sidphr_rcpt"/>
</dbReference>
<dbReference type="eggNOG" id="COG4774">
    <property type="taxonomic scope" value="Bacteria"/>
</dbReference>
<evidence type="ECO:0000256" key="12">
    <source>
        <dbReference type="ARBA" id="ARBA00023170"/>
    </source>
</evidence>
<dbReference type="Gene3D" id="2.40.170.20">
    <property type="entry name" value="TonB-dependent receptor, beta-barrel domain"/>
    <property type="match status" value="1"/>
</dbReference>
<feature type="domain" description="TonB-dependent receptor-like beta-barrel" evidence="17">
    <location>
        <begin position="253"/>
        <end position="699"/>
    </location>
</feature>
<gene>
    <name evidence="19" type="ORF">BCAM0499</name>
</gene>
<evidence type="ECO:0000256" key="2">
    <source>
        <dbReference type="ARBA" id="ARBA00009810"/>
    </source>
</evidence>
<dbReference type="GO" id="GO:0038023">
    <property type="term" value="F:signaling receptor activity"/>
    <property type="evidence" value="ECO:0007669"/>
    <property type="project" value="InterPro"/>
</dbReference>
<keyword evidence="12 19" id="KW-0675">Receptor</keyword>
<dbReference type="Pfam" id="PF07715">
    <property type="entry name" value="Plug"/>
    <property type="match status" value="1"/>
</dbReference>
<dbReference type="InterPro" id="IPR039426">
    <property type="entry name" value="TonB-dep_rcpt-like"/>
</dbReference>
<evidence type="ECO:0000256" key="15">
    <source>
        <dbReference type="RuleBase" id="RU003357"/>
    </source>
</evidence>
<evidence type="ECO:0000256" key="8">
    <source>
        <dbReference type="ARBA" id="ARBA00023004"/>
    </source>
</evidence>
<keyword evidence="20" id="KW-1185">Reference proteome</keyword>
<feature type="chain" id="PRO_5002801571" evidence="16">
    <location>
        <begin position="51"/>
        <end position="732"/>
    </location>
</feature>
<evidence type="ECO:0000313" key="19">
    <source>
        <dbReference type="EMBL" id="CAR54357.1"/>
    </source>
</evidence>
<evidence type="ECO:0000256" key="13">
    <source>
        <dbReference type="ARBA" id="ARBA00023237"/>
    </source>
</evidence>
<dbReference type="FunFam" id="2.170.130.10:FF:000001">
    <property type="entry name" value="Catecholate siderophore TonB-dependent receptor"/>
    <property type="match status" value="1"/>
</dbReference>
<dbReference type="PROSITE" id="PS52016">
    <property type="entry name" value="TONB_DEPENDENT_REC_3"/>
    <property type="match status" value="1"/>
</dbReference>
<evidence type="ECO:0000256" key="11">
    <source>
        <dbReference type="ARBA" id="ARBA00023136"/>
    </source>
</evidence>